<protein>
    <recommendedName>
        <fullName evidence="1">IstB-like ATP-binding domain-containing protein</fullName>
    </recommendedName>
</protein>
<dbReference type="GO" id="GO:0005524">
    <property type="term" value="F:ATP binding"/>
    <property type="evidence" value="ECO:0007669"/>
    <property type="project" value="InterPro"/>
</dbReference>
<dbReference type="EMBL" id="WJQT01000004">
    <property type="protein sequence ID" value="MRJ46916.1"/>
    <property type="molecule type" value="Genomic_DNA"/>
</dbReference>
<proteinExistence type="predicted"/>
<sequence length="70" mass="8262">MLNTSGYGRKSQIALNWIKQSDFIIIDDLMYTAIDLVEANRLFQLIDYLYERCSIILISNKSPVQWYELL</sequence>
<dbReference type="AlphaFoldDB" id="A0A844C773"/>
<evidence type="ECO:0000313" key="3">
    <source>
        <dbReference type="Proteomes" id="UP000440066"/>
    </source>
</evidence>
<dbReference type="InterPro" id="IPR027417">
    <property type="entry name" value="P-loop_NTPase"/>
</dbReference>
<accession>A0A844C773</accession>
<name>A0A844C773_9LACT</name>
<dbReference type="InterPro" id="IPR002611">
    <property type="entry name" value="IstB_ATP-bd"/>
</dbReference>
<feature type="domain" description="IstB-like ATP-binding" evidence="1">
    <location>
        <begin position="8"/>
        <end position="68"/>
    </location>
</feature>
<reference evidence="2 3" key="1">
    <citation type="submission" date="2019-11" db="EMBL/GenBank/DDBJ databases">
        <title>Characterisation of Fundicoccus ignavus gen. nov. sp. nov., a novel genus of the family Aerococcaceae from bulk tank milk.</title>
        <authorList>
            <person name="Siebert A."/>
            <person name="Huptas C."/>
            <person name="Wenning M."/>
            <person name="Scherer S."/>
            <person name="Doll E.V."/>
        </authorList>
    </citation>
    <scope>NUCLEOTIDE SEQUENCE [LARGE SCALE GENOMIC DNA]</scope>
    <source>
        <strain evidence="2 3">DSM 109652</strain>
    </source>
</reference>
<dbReference type="RefSeq" id="WP_366927753.1">
    <property type="nucleotide sequence ID" value="NZ_WJQT01000004.1"/>
</dbReference>
<dbReference type="Proteomes" id="UP000440066">
    <property type="component" value="Unassembled WGS sequence"/>
</dbReference>
<dbReference type="SUPFAM" id="SSF52540">
    <property type="entry name" value="P-loop containing nucleoside triphosphate hydrolases"/>
    <property type="match status" value="1"/>
</dbReference>
<evidence type="ECO:0000313" key="2">
    <source>
        <dbReference type="EMBL" id="MRJ46916.1"/>
    </source>
</evidence>
<dbReference type="Pfam" id="PF01695">
    <property type="entry name" value="IstB_IS21"/>
    <property type="match status" value="1"/>
</dbReference>
<comment type="caution">
    <text evidence="2">The sequence shown here is derived from an EMBL/GenBank/DDBJ whole genome shotgun (WGS) entry which is preliminary data.</text>
</comment>
<dbReference type="Gene3D" id="3.40.50.300">
    <property type="entry name" value="P-loop containing nucleotide triphosphate hydrolases"/>
    <property type="match status" value="1"/>
</dbReference>
<gene>
    <name evidence="2" type="ORF">GF867_04945</name>
</gene>
<evidence type="ECO:0000259" key="1">
    <source>
        <dbReference type="Pfam" id="PF01695"/>
    </source>
</evidence>
<organism evidence="2 3">
    <name type="scientific">Fundicoccus ignavus</name>
    <dbReference type="NCBI Taxonomy" id="2664442"/>
    <lineage>
        <taxon>Bacteria</taxon>
        <taxon>Bacillati</taxon>
        <taxon>Bacillota</taxon>
        <taxon>Bacilli</taxon>
        <taxon>Lactobacillales</taxon>
        <taxon>Aerococcaceae</taxon>
        <taxon>Fundicoccus</taxon>
    </lineage>
</organism>